<dbReference type="SMART" id="SM00342">
    <property type="entry name" value="HTH_ARAC"/>
    <property type="match status" value="1"/>
</dbReference>
<dbReference type="InterPro" id="IPR029062">
    <property type="entry name" value="Class_I_gatase-like"/>
</dbReference>
<sequence>MVKQVIILAVPGVQLLDVSGPLDVFAEANAQLGRELYKLSVMALDDQPIVSSSGARLLPDLRLSDELTQPIDTFLLAGAPVLDTFVSDDSVLASIRRLALQSSRYGSVCSGALLLAASGLLDNRRITTHWAVADQLARDYPQVQVDADAIFLCDGPLRTAAGVTSGLDLALNMVEEDVGREIAMQVAAQLVMFFKRPGGQLQFSRHGKASVSGRSALQDVQRWVLSSLASPHNVQTMAQHMGVSVRHLTRLFNQEIGQTPAEWLEQQRISQARTLLENGELAIKQIADECGFSSVDILRRAFLRQLKVTPSQYKKFYANGEVKA</sequence>
<dbReference type="CDD" id="cd03137">
    <property type="entry name" value="GATase1_AraC_1"/>
    <property type="match status" value="1"/>
</dbReference>
<dbReference type="AlphaFoldDB" id="A0A085GD94"/>
<dbReference type="SUPFAM" id="SSF52317">
    <property type="entry name" value="Class I glutamine amidotransferase-like"/>
    <property type="match status" value="1"/>
</dbReference>
<evidence type="ECO:0000313" key="5">
    <source>
        <dbReference type="EMBL" id="KFC81689.1"/>
    </source>
</evidence>
<dbReference type="InterPro" id="IPR018062">
    <property type="entry name" value="HTH_AraC-typ_CS"/>
</dbReference>
<proteinExistence type="predicted"/>
<dbReference type="GO" id="GO:0003700">
    <property type="term" value="F:DNA-binding transcription factor activity"/>
    <property type="evidence" value="ECO:0007669"/>
    <property type="project" value="InterPro"/>
</dbReference>
<name>A0A085GD94_EWIA3</name>
<dbReference type="PROSITE" id="PS01124">
    <property type="entry name" value="HTH_ARAC_FAMILY_2"/>
    <property type="match status" value="1"/>
</dbReference>
<dbReference type="EMBL" id="JMPJ01000047">
    <property type="protein sequence ID" value="KFC81689.1"/>
    <property type="molecule type" value="Genomic_DNA"/>
</dbReference>
<keyword evidence="2" id="KW-0238">DNA-binding</keyword>
<dbReference type="PANTHER" id="PTHR43130:SF3">
    <property type="entry name" value="HTH-TYPE TRANSCRIPTIONAL REGULATOR RV1931C"/>
    <property type="match status" value="1"/>
</dbReference>
<evidence type="ECO:0000259" key="4">
    <source>
        <dbReference type="PROSITE" id="PS01124"/>
    </source>
</evidence>
<dbReference type="SUPFAM" id="SSF46689">
    <property type="entry name" value="Homeodomain-like"/>
    <property type="match status" value="2"/>
</dbReference>
<dbReference type="eggNOG" id="COG4977">
    <property type="taxonomic scope" value="Bacteria"/>
</dbReference>
<organism evidence="5 6">
    <name type="scientific">Ewingella americana (strain ATCC 33852 / DSM 4580 / CCUG 14506 / JCM 5911 / LMG 7869 / NCTC 12157 / CDC 1468-78)</name>
    <dbReference type="NCBI Taxonomy" id="910964"/>
    <lineage>
        <taxon>Bacteria</taxon>
        <taxon>Pseudomonadati</taxon>
        <taxon>Pseudomonadota</taxon>
        <taxon>Gammaproteobacteria</taxon>
        <taxon>Enterobacterales</taxon>
        <taxon>Yersiniaceae</taxon>
        <taxon>Ewingella</taxon>
    </lineage>
</organism>
<evidence type="ECO:0000256" key="2">
    <source>
        <dbReference type="ARBA" id="ARBA00023125"/>
    </source>
</evidence>
<dbReference type="RefSeq" id="WP_034790470.1">
    <property type="nucleotide sequence ID" value="NZ_JMPJ01000047.1"/>
</dbReference>
<dbReference type="Pfam" id="PF12833">
    <property type="entry name" value="HTH_18"/>
    <property type="match status" value="1"/>
</dbReference>
<dbReference type="InterPro" id="IPR002818">
    <property type="entry name" value="DJ-1/PfpI"/>
</dbReference>
<dbReference type="GeneID" id="78380020"/>
<evidence type="ECO:0000256" key="1">
    <source>
        <dbReference type="ARBA" id="ARBA00023015"/>
    </source>
</evidence>
<dbReference type="Pfam" id="PF01965">
    <property type="entry name" value="DJ-1_PfpI"/>
    <property type="match status" value="1"/>
</dbReference>
<dbReference type="PANTHER" id="PTHR43130">
    <property type="entry name" value="ARAC-FAMILY TRANSCRIPTIONAL REGULATOR"/>
    <property type="match status" value="1"/>
</dbReference>
<dbReference type="GO" id="GO:0043565">
    <property type="term" value="F:sequence-specific DNA binding"/>
    <property type="evidence" value="ECO:0007669"/>
    <property type="project" value="InterPro"/>
</dbReference>
<comment type="caution">
    <text evidence="5">The sequence shown here is derived from an EMBL/GenBank/DDBJ whole genome shotgun (WGS) entry which is preliminary data.</text>
</comment>
<dbReference type="Proteomes" id="UP000028640">
    <property type="component" value="Unassembled WGS sequence"/>
</dbReference>
<reference evidence="5 6" key="1">
    <citation type="submission" date="2014-05" db="EMBL/GenBank/DDBJ databases">
        <title>ATOL: Assembling a taxonomically balanced genome-scale reconstruction of the evolutionary history of the Enterobacteriaceae.</title>
        <authorList>
            <person name="Plunkett G.III."/>
            <person name="Neeno-Eckwall E.C."/>
            <person name="Glasner J.D."/>
            <person name="Perna N.T."/>
        </authorList>
    </citation>
    <scope>NUCLEOTIDE SEQUENCE [LARGE SCALE GENOMIC DNA]</scope>
    <source>
        <strain evidence="5 6">ATCC 33852</strain>
    </source>
</reference>
<evidence type="ECO:0000313" key="6">
    <source>
        <dbReference type="Proteomes" id="UP000028640"/>
    </source>
</evidence>
<evidence type="ECO:0000256" key="3">
    <source>
        <dbReference type="ARBA" id="ARBA00023163"/>
    </source>
</evidence>
<gene>
    <name evidence="5" type="ORF">GEAM_1672</name>
</gene>
<dbReference type="OrthoDB" id="9803764at2"/>
<dbReference type="STRING" id="910964.GEAM_1672"/>
<dbReference type="InterPro" id="IPR009057">
    <property type="entry name" value="Homeodomain-like_sf"/>
</dbReference>
<keyword evidence="6" id="KW-1185">Reference proteome</keyword>
<dbReference type="InterPro" id="IPR018060">
    <property type="entry name" value="HTH_AraC"/>
</dbReference>
<dbReference type="PROSITE" id="PS00041">
    <property type="entry name" value="HTH_ARAC_FAMILY_1"/>
    <property type="match status" value="1"/>
</dbReference>
<keyword evidence="3" id="KW-0804">Transcription</keyword>
<dbReference type="Gene3D" id="3.40.50.880">
    <property type="match status" value="1"/>
</dbReference>
<keyword evidence="1" id="KW-0805">Transcription regulation</keyword>
<dbReference type="Gene3D" id="1.10.10.60">
    <property type="entry name" value="Homeodomain-like"/>
    <property type="match status" value="1"/>
</dbReference>
<accession>A0A085GD94</accession>
<protein>
    <submittedName>
        <fullName evidence="5">AraC family transcriptional regulator</fullName>
    </submittedName>
</protein>
<dbReference type="InterPro" id="IPR052158">
    <property type="entry name" value="INH-QAR"/>
</dbReference>
<feature type="domain" description="HTH araC/xylS-type" evidence="4">
    <location>
        <begin position="218"/>
        <end position="316"/>
    </location>
</feature>